<keyword evidence="1 4" id="KW-0853">WD repeat</keyword>
<organism evidence="6 7">
    <name type="scientific">Pseudocohnilembus persalinus</name>
    <name type="common">Ciliate</name>
    <dbReference type="NCBI Taxonomy" id="266149"/>
    <lineage>
        <taxon>Eukaryota</taxon>
        <taxon>Sar</taxon>
        <taxon>Alveolata</taxon>
        <taxon>Ciliophora</taxon>
        <taxon>Intramacronucleata</taxon>
        <taxon>Oligohymenophorea</taxon>
        <taxon>Scuticociliatia</taxon>
        <taxon>Philasterida</taxon>
        <taxon>Pseudocohnilembidae</taxon>
        <taxon>Pseudocohnilembus</taxon>
    </lineage>
</organism>
<dbReference type="OMA" id="KIRAMPA"/>
<dbReference type="InterPro" id="IPR022052">
    <property type="entry name" value="Histone-bd_RBBP4-like_N"/>
</dbReference>
<dbReference type="AlphaFoldDB" id="A0A0V0R9T6"/>
<dbReference type="InParanoid" id="A0A0V0R9T6"/>
<feature type="repeat" description="WD" evidence="4">
    <location>
        <begin position="256"/>
        <end position="292"/>
    </location>
</feature>
<keyword evidence="7" id="KW-1185">Reference proteome</keyword>
<proteinExistence type="predicted"/>
<dbReference type="FunCoup" id="A0A0V0R9T6">
    <property type="interactions" value="408"/>
</dbReference>
<dbReference type="PROSITE" id="PS50082">
    <property type="entry name" value="WD_REPEATS_2"/>
    <property type="match status" value="2"/>
</dbReference>
<reference evidence="6 7" key="1">
    <citation type="journal article" date="2015" name="Sci. Rep.">
        <title>Genome of the facultative scuticociliatosis pathogen Pseudocohnilembus persalinus provides insight into its virulence through horizontal gene transfer.</title>
        <authorList>
            <person name="Xiong J."/>
            <person name="Wang G."/>
            <person name="Cheng J."/>
            <person name="Tian M."/>
            <person name="Pan X."/>
            <person name="Warren A."/>
            <person name="Jiang C."/>
            <person name="Yuan D."/>
            <person name="Miao W."/>
        </authorList>
    </citation>
    <scope>NUCLEOTIDE SEQUENCE [LARGE SCALE GENOMIC DNA]</scope>
    <source>
        <strain evidence="6">36N120E</strain>
    </source>
</reference>
<dbReference type="OrthoDB" id="427795at2759"/>
<evidence type="ECO:0000256" key="4">
    <source>
        <dbReference type="PROSITE-ProRule" id="PRU00221"/>
    </source>
</evidence>
<dbReference type="Pfam" id="PF00400">
    <property type="entry name" value="WD40"/>
    <property type="match status" value="3"/>
</dbReference>
<protein>
    <submittedName>
        <fullName evidence="6">WD40-repeat-containing domain</fullName>
    </submittedName>
</protein>
<evidence type="ECO:0000256" key="3">
    <source>
        <dbReference type="ARBA" id="ARBA00022853"/>
    </source>
</evidence>
<dbReference type="Pfam" id="PF12265">
    <property type="entry name" value="CAF1C_H4-bd"/>
    <property type="match status" value="1"/>
</dbReference>
<keyword evidence="3" id="KW-0156">Chromatin regulator</keyword>
<gene>
    <name evidence="6" type="ORF">PPERSA_07777</name>
</gene>
<sequence length="413" mass="47465">MINEEYKIWKKNAPFLYDLAITHELDWPSLTVQWLPQKEVSQQGDINIHKLILGTHTSDQADEYLMIAKARLPNEDVEVNVSSYNQNNTQPGGIGNAAGENRIEIEIKMAHEGEVNRAVYNPSKTNVIATRTVSGEVHLFDYTKHPTKPENNTPRPDMRLQGLKGDGYGLAWNVKNENIIGSVGYDNKICIWDIEDKQLGENHTLQPLNTIEYHKKNVEDIKFHVYHPEVFATCGDDKLVCIWDRRESMKQPKFNVNAHFGEIYSLDFSPFNEYLFLTGSEDQTIGFWDMRNPSKRIHTFEGHQDHVLKVEFSPYNVGIFSSTSADRRVIIWDISKCGAEIQNEDEQDGPAEMLFIHGGHRSKVNDFSWNQKDNLVCASVEENNILQIWQMAQNIYDDEDDEPLRNQLGQNKA</sequence>
<evidence type="ECO:0000256" key="2">
    <source>
        <dbReference type="ARBA" id="ARBA00022737"/>
    </source>
</evidence>
<evidence type="ECO:0000313" key="7">
    <source>
        <dbReference type="Proteomes" id="UP000054937"/>
    </source>
</evidence>
<dbReference type="InterPro" id="IPR050459">
    <property type="entry name" value="WD_repeat_RBAP46/RBAP48/MSI1"/>
</dbReference>
<evidence type="ECO:0000256" key="1">
    <source>
        <dbReference type="ARBA" id="ARBA00022574"/>
    </source>
</evidence>
<dbReference type="GO" id="GO:0006325">
    <property type="term" value="P:chromatin organization"/>
    <property type="evidence" value="ECO:0007669"/>
    <property type="project" value="UniProtKB-KW"/>
</dbReference>
<dbReference type="Gene3D" id="2.130.10.10">
    <property type="entry name" value="YVTN repeat-like/Quinoprotein amine dehydrogenase"/>
    <property type="match status" value="1"/>
</dbReference>
<evidence type="ECO:0000259" key="5">
    <source>
        <dbReference type="Pfam" id="PF12265"/>
    </source>
</evidence>
<dbReference type="InterPro" id="IPR001680">
    <property type="entry name" value="WD40_rpt"/>
</dbReference>
<dbReference type="SMART" id="SM00320">
    <property type="entry name" value="WD40"/>
    <property type="match status" value="6"/>
</dbReference>
<dbReference type="InterPro" id="IPR015943">
    <property type="entry name" value="WD40/YVTN_repeat-like_dom_sf"/>
</dbReference>
<evidence type="ECO:0000313" key="6">
    <source>
        <dbReference type="EMBL" id="KRX11252.1"/>
    </source>
</evidence>
<comment type="caution">
    <text evidence="6">The sequence shown here is derived from an EMBL/GenBank/DDBJ whole genome shotgun (WGS) entry which is preliminary data.</text>
</comment>
<accession>A0A0V0R9T6</accession>
<keyword evidence="2" id="KW-0677">Repeat</keyword>
<dbReference type="InterPro" id="IPR036322">
    <property type="entry name" value="WD40_repeat_dom_sf"/>
</dbReference>
<dbReference type="SUPFAM" id="SSF50978">
    <property type="entry name" value="WD40 repeat-like"/>
    <property type="match status" value="1"/>
</dbReference>
<name>A0A0V0R9T6_PSEPJ</name>
<dbReference type="Proteomes" id="UP000054937">
    <property type="component" value="Unassembled WGS sequence"/>
</dbReference>
<dbReference type="PROSITE" id="PS50294">
    <property type="entry name" value="WD_REPEATS_REGION"/>
    <property type="match status" value="2"/>
</dbReference>
<dbReference type="PANTHER" id="PTHR22850">
    <property type="entry name" value="WD40 REPEAT FAMILY"/>
    <property type="match status" value="1"/>
</dbReference>
<feature type="domain" description="Histone-binding protein RBBP4-like N-terminal" evidence="5">
    <location>
        <begin position="4"/>
        <end position="74"/>
    </location>
</feature>
<feature type="repeat" description="WD" evidence="4">
    <location>
        <begin position="300"/>
        <end position="335"/>
    </location>
</feature>
<dbReference type="EMBL" id="LDAU01000003">
    <property type="protein sequence ID" value="KRX11252.1"/>
    <property type="molecule type" value="Genomic_DNA"/>
</dbReference>